<sequence>MNSAVSIATGYRLDIEELEFKFLWGQVFSFLHVVQNDFWAYPASYRMGTFQMKQPIRDLLKRLGSKRAQIIGWRYMWAMLTQKGAKMFGESYSKSTEFNTWGAPVVLRTEIPLMPIEESGCDWADRREFFNHIEGYGSVCSSMDPAPLLFNPEPVSSNKIYRVSQEECARLREAVPYVKVCRYKQNTYVQKKCETLIGVTHLLITKYILKLAGMCGFCNVNNVRNIKLTYQKLASITAEEWQRRCQHVRNIEQQLMAWEGLLDAGREPPQSLQGFFTNMHKNYHIYICLWLMSAKRTKKGRDCQSVKTRQRQGTAGIIRALKHARTSQRVNVELIVDMIKRGLVLDHSKSPCEENFIPGKKGEIIIMFIKMEGPKDFVTWLQVAKCFKILDPDVRGYHKSMWRLHMKGSEMLVIGVPNSEYS</sequence>
<dbReference type="EMBL" id="NEVH01027073">
    <property type="protein sequence ID" value="PNF13844.1"/>
    <property type="molecule type" value="Genomic_DNA"/>
</dbReference>
<accession>A0A2J7PBY6</accession>
<dbReference type="PANTHER" id="PTHR46396">
    <property type="entry name" value="PROTEIN O-LINKED-MANNOSE BETA-1,2-N-ACETYLGLUCOSAMINYLTRANSFERASE 1"/>
    <property type="match status" value="1"/>
</dbReference>
<protein>
    <submittedName>
        <fullName evidence="1">Uncharacterized protein</fullName>
    </submittedName>
</protein>
<dbReference type="OrthoDB" id="440755at2759"/>
<dbReference type="GO" id="GO:0047223">
    <property type="term" value="F:beta-1,3-galactosyl-O-glycosyl-glycoprotein beta-1,3-N-acetylglucosaminyltransferase activity"/>
    <property type="evidence" value="ECO:0007669"/>
    <property type="project" value="TreeGrafter"/>
</dbReference>
<gene>
    <name evidence="1" type="ORF">B7P43_G11791</name>
</gene>
<dbReference type="InterPro" id="IPR052463">
    <property type="entry name" value="O-linked_mannose_GnT"/>
</dbReference>
<keyword evidence="2" id="KW-1185">Reference proteome</keyword>
<dbReference type="GO" id="GO:0000139">
    <property type="term" value="C:Golgi membrane"/>
    <property type="evidence" value="ECO:0007669"/>
    <property type="project" value="TreeGrafter"/>
</dbReference>
<dbReference type="GO" id="GO:0016266">
    <property type="term" value="P:protein O-linked glycosylation via N-acetyl-galactosamine"/>
    <property type="evidence" value="ECO:0007669"/>
    <property type="project" value="TreeGrafter"/>
</dbReference>
<name>A0A2J7PBY6_9NEOP</name>
<evidence type="ECO:0000313" key="1">
    <source>
        <dbReference type="EMBL" id="PNF13844.1"/>
    </source>
</evidence>
<dbReference type="PANTHER" id="PTHR46396:SF1">
    <property type="entry name" value="PROTEIN O-LINKED-MANNOSE BETA-1,2-N-ACETYLGLUCOSAMINYLTRANSFERASE 1"/>
    <property type="match status" value="1"/>
</dbReference>
<dbReference type="AlphaFoldDB" id="A0A2J7PBY6"/>
<evidence type="ECO:0000313" key="2">
    <source>
        <dbReference type="Proteomes" id="UP000235965"/>
    </source>
</evidence>
<dbReference type="STRING" id="105785.A0A2J7PBY6"/>
<organism evidence="1 2">
    <name type="scientific">Cryptotermes secundus</name>
    <dbReference type="NCBI Taxonomy" id="105785"/>
    <lineage>
        <taxon>Eukaryota</taxon>
        <taxon>Metazoa</taxon>
        <taxon>Ecdysozoa</taxon>
        <taxon>Arthropoda</taxon>
        <taxon>Hexapoda</taxon>
        <taxon>Insecta</taxon>
        <taxon>Pterygota</taxon>
        <taxon>Neoptera</taxon>
        <taxon>Polyneoptera</taxon>
        <taxon>Dictyoptera</taxon>
        <taxon>Blattodea</taxon>
        <taxon>Blattoidea</taxon>
        <taxon>Termitoidae</taxon>
        <taxon>Kalotermitidae</taxon>
        <taxon>Cryptotermitinae</taxon>
        <taxon>Cryptotermes</taxon>
    </lineage>
</organism>
<dbReference type="Proteomes" id="UP000235965">
    <property type="component" value="Unassembled WGS sequence"/>
</dbReference>
<dbReference type="InParanoid" id="A0A2J7PBY6"/>
<proteinExistence type="predicted"/>
<reference evidence="1 2" key="1">
    <citation type="submission" date="2017-12" db="EMBL/GenBank/DDBJ databases">
        <title>Hemimetabolous genomes reveal molecular basis of termite eusociality.</title>
        <authorList>
            <person name="Harrison M.C."/>
            <person name="Jongepier E."/>
            <person name="Robertson H.M."/>
            <person name="Arning N."/>
            <person name="Bitard-Feildel T."/>
            <person name="Chao H."/>
            <person name="Childers C.P."/>
            <person name="Dinh H."/>
            <person name="Doddapaneni H."/>
            <person name="Dugan S."/>
            <person name="Gowin J."/>
            <person name="Greiner C."/>
            <person name="Han Y."/>
            <person name="Hu H."/>
            <person name="Hughes D.S.T."/>
            <person name="Huylmans A.-K."/>
            <person name="Kemena C."/>
            <person name="Kremer L.P.M."/>
            <person name="Lee S.L."/>
            <person name="Lopez-Ezquerra A."/>
            <person name="Mallet L."/>
            <person name="Monroy-Kuhn J.M."/>
            <person name="Moser A."/>
            <person name="Murali S.C."/>
            <person name="Muzny D.M."/>
            <person name="Otani S."/>
            <person name="Piulachs M.-D."/>
            <person name="Poelchau M."/>
            <person name="Qu J."/>
            <person name="Schaub F."/>
            <person name="Wada-Katsumata A."/>
            <person name="Worley K.C."/>
            <person name="Xie Q."/>
            <person name="Ylla G."/>
            <person name="Poulsen M."/>
            <person name="Gibbs R.A."/>
            <person name="Schal C."/>
            <person name="Richards S."/>
            <person name="Belles X."/>
            <person name="Korb J."/>
            <person name="Bornberg-Bauer E."/>
        </authorList>
    </citation>
    <scope>NUCLEOTIDE SEQUENCE [LARGE SCALE GENOMIC DNA]</scope>
    <source>
        <tissue evidence="1">Whole body</tissue>
    </source>
</reference>
<comment type="caution">
    <text evidence="1">The sequence shown here is derived from an EMBL/GenBank/DDBJ whole genome shotgun (WGS) entry which is preliminary data.</text>
</comment>